<protein>
    <submittedName>
        <fullName evidence="1">DUF1617 family protein</fullName>
    </submittedName>
</protein>
<comment type="caution">
    <text evidence="1">The sequence shown here is derived from an EMBL/GenBank/DDBJ whole genome shotgun (WGS) entry which is preliminary data.</text>
</comment>
<accession>A0A415ENL8</accession>
<gene>
    <name evidence="1" type="ORF">DW084_16305</name>
</gene>
<dbReference type="EMBL" id="QRMZ01000029">
    <property type="protein sequence ID" value="RHK04262.1"/>
    <property type="molecule type" value="Genomic_DNA"/>
</dbReference>
<dbReference type="Pfam" id="PF07761">
    <property type="entry name" value="DUF1617"/>
    <property type="match status" value="1"/>
</dbReference>
<dbReference type="AlphaFoldDB" id="A0A415ENL8"/>
<organism evidence="1 2">
    <name type="scientific">Enterococcus casseliflavus</name>
    <name type="common">Enterococcus flavescens</name>
    <dbReference type="NCBI Taxonomy" id="37734"/>
    <lineage>
        <taxon>Bacteria</taxon>
        <taxon>Bacillati</taxon>
        <taxon>Bacillota</taxon>
        <taxon>Bacilli</taxon>
        <taxon>Lactobacillales</taxon>
        <taxon>Enterococcaceae</taxon>
        <taxon>Enterococcus</taxon>
    </lineage>
</organism>
<reference evidence="1 2" key="1">
    <citation type="submission" date="2018-08" db="EMBL/GenBank/DDBJ databases">
        <title>A genome reference for cultivated species of the human gut microbiota.</title>
        <authorList>
            <person name="Zou Y."/>
            <person name="Xue W."/>
            <person name="Luo G."/>
        </authorList>
    </citation>
    <scope>NUCLEOTIDE SEQUENCE [LARGE SCALE GENOMIC DNA]</scope>
    <source>
        <strain evidence="1 2">AF48-16</strain>
    </source>
</reference>
<name>A0A415ENL8_ENTCA</name>
<evidence type="ECO:0000313" key="2">
    <source>
        <dbReference type="Proteomes" id="UP000286288"/>
    </source>
</evidence>
<sequence>MKIILRNRELSAALSFVGNMNLEAASASRHRSKFKNALIDAIDGLKEAESEIYDKYGEKDENGKLIINDARTDYKIRDGAKTDFYQEMAELLNEEVIIEGGIYIRNISRFGQVLAEYNGVISGKEADIYDRLMDEFEKEENQDVKD</sequence>
<proteinExistence type="predicted"/>
<evidence type="ECO:0000313" key="1">
    <source>
        <dbReference type="EMBL" id="RHK04262.1"/>
    </source>
</evidence>
<dbReference type="InterPro" id="IPR011675">
    <property type="entry name" value="DUF1617"/>
</dbReference>
<dbReference type="Proteomes" id="UP000286288">
    <property type="component" value="Unassembled WGS sequence"/>
</dbReference>